<dbReference type="EMBL" id="JBHUGF010000001">
    <property type="protein sequence ID" value="MFD1988515.1"/>
    <property type="molecule type" value="Genomic_DNA"/>
</dbReference>
<keyword evidence="3" id="KW-1185">Reference proteome</keyword>
<name>A0ABW4UQ43_9BACL</name>
<protein>
    <submittedName>
        <fullName evidence="2">GNAT family N-acetyltransferase</fullName>
        <ecNumber evidence="2">2.3.-.-</ecNumber>
    </submittedName>
</protein>
<accession>A0ABW4UQ43</accession>
<feature type="domain" description="N-acetyltransferase" evidence="1">
    <location>
        <begin position="26"/>
        <end position="227"/>
    </location>
</feature>
<dbReference type="InterPro" id="IPR016181">
    <property type="entry name" value="Acyl_CoA_acyltransferase"/>
</dbReference>
<organism evidence="2 3">
    <name type="scientific">Paenibacillus nicotianae</name>
    <dbReference type="NCBI Taxonomy" id="1526551"/>
    <lineage>
        <taxon>Bacteria</taxon>
        <taxon>Bacillati</taxon>
        <taxon>Bacillota</taxon>
        <taxon>Bacilli</taxon>
        <taxon>Bacillales</taxon>
        <taxon>Paenibacillaceae</taxon>
        <taxon>Paenibacillus</taxon>
    </lineage>
</organism>
<keyword evidence="2" id="KW-0808">Transferase</keyword>
<comment type="caution">
    <text evidence="2">The sequence shown here is derived from an EMBL/GenBank/DDBJ whole genome shotgun (WGS) entry which is preliminary data.</text>
</comment>
<dbReference type="InterPro" id="IPR000182">
    <property type="entry name" value="GNAT_dom"/>
</dbReference>
<dbReference type="Proteomes" id="UP001597403">
    <property type="component" value="Unassembled WGS sequence"/>
</dbReference>
<dbReference type="Pfam" id="PF00583">
    <property type="entry name" value="Acetyltransf_1"/>
    <property type="match status" value="1"/>
</dbReference>
<dbReference type="Gene3D" id="3.40.630.30">
    <property type="match status" value="1"/>
</dbReference>
<evidence type="ECO:0000259" key="1">
    <source>
        <dbReference type="PROSITE" id="PS51186"/>
    </source>
</evidence>
<evidence type="ECO:0000313" key="2">
    <source>
        <dbReference type="EMBL" id="MFD1988515.1"/>
    </source>
</evidence>
<dbReference type="RefSeq" id="WP_379282179.1">
    <property type="nucleotide sequence ID" value="NZ_JBHUGF010000001.1"/>
</dbReference>
<dbReference type="GO" id="GO:0016746">
    <property type="term" value="F:acyltransferase activity"/>
    <property type="evidence" value="ECO:0007669"/>
    <property type="project" value="UniProtKB-KW"/>
</dbReference>
<dbReference type="SUPFAM" id="SSF55729">
    <property type="entry name" value="Acyl-CoA N-acyltransferases (Nat)"/>
    <property type="match status" value="1"/>
</dbReference>
<sequence length="236" mass="27214">MMTPEDALPSYYKSCYVFHNRTPYPAIVRSYTQKDFERLIEIQRAAFPPPYPSELWWNTEQLHEHITRFPQGALCIEINGVLAGSMTSLLIDFDPDHPQHTWEEVTDNGYIRNHQPTGDTLYIADLCVHPSYRQWGLGKLLMQSMYEVVTAMGLTRLLGAGRMPGYHQVAQDYTPQQYVEAITQGTVYDPVISFLLRCGRTPLTIIKDYLDDEESLHYAVLMEWKNPLLIARNLKG</sequence>
<dbReference type="CDD" id="cd04301">
    <property type="entry name" value="NAT_SF"/>
    <property type="match status" value="1"/>
</dbReference>
<gene>
    <name evidence="2" type="ORF">ACFSGI_00840</name>
</gene>
<dbReference type="PROSITE" id="PS51186">
    <property type="entry name" value="GNAT"/>
    <property type="match status" value="1"/>
</dbReference>
<reference evidence="3" key="1">
    <citation type="journal article" date="2019" name="Int. J. Syst. Evol. Microbiol.">
        <title>The Global Catalogue of Microorganisms (GCM) 10K type strain sequencing project: providing services to taxonomists for standard genome sequencing and annotation.</title>
        <authorList>
            <consortium name="The Broad Institute Genomics Platform"/>
            <consortium name="The Broad Institute Genome Sequencing Center for Infectious Disease"/>
            <person name="Wu L."/>
            <person name="Ma J."/>
        </authorList>
    </citation>
    <scope>NUCLEOTIDE SEQUENCE [LARGE SCALE GENOMIC DNA]</scope>
    <source>
        <strain evidence="3">CGMCC 1.15067</strain>
    </source>
</reference>
<keyword evidence="2" id="KW-0012">Acyltransferase</keyword>
<proteinExistence type="predicted"/>
<evidence type="ECO:0000313" key="3">
    <source>
        <dbReference type="Proteomes" id="UP001597403"/>
    </source>
</evidence>
<dbReference type="EC" id="2.3.-.-" evidence="2"/>